<dbReference type="PANTHER" id="PTHR46246">
    <property type="entry name" value="GUANOSINE-3',5'-BIS(DIPHOSPHATE) 3'-PYROPHOSPHOHYDROLASE MESH1"/>
    <property type="match status" value="1"/>
</dbReference>
<evidence type="ECO:0000313" key="1">
    <source>
        <dbReference type="EMBL" id="PIR87582.1"/>
    </source>
</evidence>
<proteinExistence type="predicted"/>
<name>A0A2H0UME0_9BACT</name>
<dbReference type="PANTHER" id="PTHR46246:SF1">
    <property type="entry name" value="GUANOSINE-3',5'-BIS(DIPHOSPHATE) 3'-PYROPHOSPHOHYDROLASE MESH1"/>
    <property type="match status" value="1"/>
</dbReference>
<organism evidence="1 2">
    <name type="scientific">Candidatus Harrisonbacteria bacterium CG10_big_fil_rev_8_21_14_0_10_45_28</name>
    <dbReference type="NCBI Taxonomy" id="1974586"/>
    <lineage>
        <taxon>Bacteria</taxon>
        <taxon>Candidatus Harrisoniibacteriota</taxon>
    </lineage>
</organism>
<dbReference type="Proteomes" id="UP000230903">
    <property type="component" value="Unassembled WGS sequence"/>
</dbReference>
<dbReference type="SUPFAM" id="SSF109604">
    <property type="entry name" value="HD-domain/PDEase-like"/>
    <property type="match status" value="1"/>
</dbReference>
<dbReference type="AlphaFoldDB" id="A0A2H0UME0"/>
<comment type="caution">
    <text evidence="1">The sequence shown here is derived from an EMBL/GenBank/DDBJ whole genome shotgun (WGS) entry which is preliminary data.</text>
</comment>
<dbReference type="Pfam" id="PF13328">
    <property type="entry name" value="HD_4"/>
    <property type="match status" value="1"/>
</dbReference>
<dbReference type="EMBL" id="PFBC01000059">
    <property type="protein sequence ID" value="PIR87582.1"/>
    <property type="molecule type" value="Genomic_DNA"/>
</dbReference>
<dbReference type="Gene3D" id="1.10.3210.10">
    <property type="entry name" value="Hypothetical protein af1432"/>
    <property type="match status" value="1"/>
</dbReference>
<protein>
    <recommendedName>
        <fullName evidence="3">HD/PDEase domain-containing protein</fullName>
    </recommendedName>
</protein>
<sequence>MIPYQKSKEIEKAIAFLVQVITTSGNNPKPVILHSILVGLSLTKLNYPIHVVQAGFLHDTIEDSNTSIESVKEQFGDKVAAIVAACTYGRSIQNKTEQYKDAMRRAAEASKDALIVMAADLIQNEPYYNQEDFTQYPWDKITYFISFAESVLKGEPIWKDLEIIKQKIHDAHQK</sequence>
<dbReference type="InterPro" id="IPR052194">
    <property type="entry name" value="MESH1"/>
</dbReference>
<gene>
    <name evidence="1" type="ORF">COU10_03865</name>
</gene>
<evidence type="ECO:0008006" key="3">
    <source>
        <dbReference type="Google" id="ProtNLM"/>
    </source>
</evidence>
<reference evidence="2" key="1">
    <citation type="submission" date="2017-09" db="EMBL/GenBank/DDBJ databases">
        <title>Depth-based differentiation of microbial function through sediment-hosted aquifers and enrichment of novel symbionts in the deep terrestrial subsurface.</title>
        <authorList>
            <person name="Probst A.J."/>
            <person name="Ladd B."/>
            <person name="Jarett J.K."/>
            <person name="Geller-Mcgrath D.E."/>
            <person name="Sieber C.M.K."/>
            <person name="Emerson J.B."/>
            <person name="Anantharaman K."/>
            <person name="Thomas B.C."/>
            <person name="Malmstrom R."/>
            <person name="Stieglmeier M."/>
            <person name="Klingl A."/>
            <person name="Woyke T."/>
            <person name="Ryan C.M."/>
            <person name="Banfield J.F."/>
        </authorList>
    </citation>
    <scope>NUCLEOTIDE SEQUENCE [LARGE SCALE GENOMIC DNA]</scope>
</reference>
<accession>A0A2H0UME0</accession>
<evidence type="ECO:0000313" key="2">
    <source>
        <dbReference type="Proteomes" id="UP000230903"/>
    </source>
</evidence>
<dbReference type="GO" id="GO:0008893">
    <property type="term" value="F:guanosine-3',5'-bis(diphosphate) 3'-diphosphatase activity"/>
    <property type="evidence" value="ECO:0007669"/>
    <property type="project" value="TreeGrafter"/>
</dbReference>